<evidence type="ECO:0000313" key="1">
    <source>
        <dbReference type="EMBL" id="DAD93748.1"/>
    </source>
</evidence>
<name>A0A8S5NHB9_9CAUD</name>
<proteinExistence type="predicted"/>
<accession>A0A8S5NHB9</accession>
<reference evidence="1" key="1">
    <citation type="journal article" date="2021" name="Proc. Natl. Acad. Sci. U.S.A.">
        <title>A Catalog of Tens of Thousands of Viruses from Human Metagenomes Reveals Hidden Associations with Chronic Diseases.</title>
        <authorList>
            <person name="Tisza M.J."/>
            <person name="Buck C.B."/>
        </authorList>
    </citation>
    <scope>NUCLEOTIDE SEQUENCE</scope>
    <source>
        <strain evidence="1">CtzRR1</strain>
    </source>
</reference>
<organism evidence="1">
    <name type="scientific">Myoviridae sp. ctzRR1</name>
    <dbReference type="NCBI Taxonomy" id="2826720"/>
    <lineage>
        <taxon>Viruses</taxon>
        <taxon>Duplodnaviria</taxon>
        <taxon>Heunggongvirae</taxon>
        <taxon>Uroviricota</taxon>
        <taxon>Caudoviricetes</taxon>
    </lineage>
</organism>
<sequence>MHIGLQTDFYWSSNRCCKGTTNFFIQQTKYEVIMLNEQDL</sequence>
<protein>
    <submittedName>
        <fullName evidence="1">Uncharacterized protein</fullName>
    </submittedName>
</protein>
<dbReference type="EMBL" id="BK015166">
    <property type="protein sequence ID" value="DAD93748.1"/>
    <property type="molecule type" value="Genomic_DNA"/>
</dbReference>